<evidence type="ECO:0000313" key="2">
    <source>
        <dbReference type="EMBL" id="SPS04464.1"/>
    </source>
</evidence>
<feature type="transmembrane region" description="Helical" evidence="1">
    <location>
        <begin position="31"/>
        <end position="50"/>
    </location>
</feature>
<reference evidence="2" key="1">
    <citation type="submission" date="2018-05" db="EMBL/GenBank/DDBJ databases">
        <authorList>
            <person name="Lanie J.A."/>
            <person name="Ng W.-L."/>
            <person name="Kazmierczak K.M."/>
            <person name="Andrzejewski T.M."/>
            <person name="Davidsen T.M."/>
            <person name="Wayne K.J."/>
            <person name="Tettelin H."/>
            <person name="Glass J.I."/>
            <person name="Rusch D."/>
            <person name="Podicherti R."/>
            <person name="Tsui H.-C.T."/>
            <person name="Winkler M.E."/>
        </authorList>
    </citation>
    <scope>NUCLEOTIDE SEQUENCE</scope>
    <source>
        <strain evidence="2">KNB</strain>
    </source>
</reference>
<gene>
    <name evidence="2" type="ORF">NITFAB_0053</name>
</gene>
<feature type="transmembrane region" description="Helical" evidence="1">
    <location>
        <begin position="65"/>
        <end position="85"/>
    </location>
</feature>
<organism evidence="2">
    <name type="scientific">Candidatus Nitrotoga fabula</name>
    <dbReference type="NCBI Taxonomy" id="2182327"/>
    <lineage>
        <taxon>Bacteria</taxon>
        <taxon>Pseudomonadati</taxon>
        <taxon>Pseudomonadota</taxon>
        <taxon>Betaproteobacteria</taxon>
        <taxon>Nitrosomonadales</taxon>
        <taxon>Gallionellaceae</taxon>
        <taxon>Candidatus Nitrotoga</taxon>
    </lineage>
</organism>
<keyword evidence="1" id="KW-1133">Transmembrane helix</keyword>
<sequence length="127" mass="14658">MLTAGTVWAAFAVQIGMLLAFRYAKKRAYHVVTMIAVILFDIGMPVYLYLNKDWYRRLIEEGEIASFLIWIHLMMLVLMYALYVLQIKTALRLLRSDNSVRVDHRTQGKVVLWVRGLVILSGALLVE</sequence>
<keyword evidence="1" id="KW-0472">Membrane</keyword>
<accession>A0A2X0RA67</accession>
<proteinExistence type="predicted"/>
<name>A0A2X0RA67_9PROT</name>
<keyword evidence="1" id="KW-0812">Transmembrane</keyword>
<protein>
    <submittedName>
        <fullName evidence="2">Uncharacterized protein</fullName>
    </submittedName>
</protein>
<dbReference type="EMBL" id="LS423452">
    <property type="protein sequence ID" value="SPS04464.1"/>
    <property type="molecule type" value="Genomic_DNA"/>
</dbReference>
<feature type="transmembrane region" description="Helical" evidence="1">
    <location>
        <begin position="6"/>
        <end position="24"/>
    </location>
</feature>
<dbReference type="AlphaFoldDB" id="A0A2X0RA67"/>
<evidence type="ECO:0000256" key="1">
    <source>
        <dbReference type="SAM" id="Phobius"/>
    </source>
</evidence>